<dbReference type="PANTHER" id="PTHR33542:SF3">
    <property type="entry name" value="SIROHYDROCHLORIN FERROCHELATASE, CHLOROPLASTIC"/>
    <property type="match status" value="1"/>
</dbReference>
<feature type="region of interest" description="Disordered" evidence="3">
    <location>
        <begin position="280"/>
        <end position="427"/>
    </location>
</feature>
<accession>A0ABT4QHI4</accession>
<reference evidence="4 5" key="1">
    <citation type="submission" date="2022-12" db="EMBL/GenBank/DDBJ databases">
        <title>Draft genome sequence of Paenibacillus sp. dW9.</title>
        <authorList>
            <person name="Choi E.-W."/>
            <person name="Kim D.-U."/>
        </authorList>
    </citation>
    <scope>NUCLEOTIDE SEQUENCE [LARGE SCALE GENOMIC DNA]</scope>
    <source>
        <strain evidence="5">dW9</strain>
    </source>
</reference>
<evidence type="ECO:0000313" key="4">
    <source>
        <dbReference type="EMBL" id="MCZ8516346.1"/>
    </source>
</evidence>
<comment type="caution">
    <text evidence="4">The sequence shown here is derived from an EMBL/GenBank/DDBJ whole genome shotgun (WGS) entry which is preliminary data.</text>
</comment>
<dbReference type="CDD" id="cd03414">
    <property type="entry name" value="CbiX_SirB_C"/>
    <property type="match status" value="1"/>
</dbReference>
<dbReference type="Gene3D" id="3.40.50.1400">
    <property type="match status" value="2"/>
</dbReference>
<dbReference type="SUPFAM" id="SSF53800">
    <property type="entry name" value="Chelatase"/>
    <property type="match status" value="1"/>
</dbReference>
<name>A0ABT4QHI4_9BACL</name>
<dbReference type="InterPro" id="IPR002395">
    <property type="entry name" value="Kininogen"/>
</dbReference>
<proteinExistence type="predicted"/>
<keyword evidence="2" id="KW-0456">Lyase</keyword>
<keyword evidence="5" id="KW-1185">Reference proteome</keyword>
<dbReference type="InterPro" id="IPR002762">
    <property type="entry name" value="CbiX-like"/>
</dbReference>
<dbReference type="Proteomes" id="UP001527882">
    <property type="component" value="Unassembled WGS sequence"/>
</dbReference>
<organism evidence="4 5">
    <name type="scientific">Paenibacillus gyeongsangnamensis</name>
    <dbReference type="NCBI Taxonomy" id="3388067"/>
    <lineage>
        <taxon>Bacteria</taxon>
        <taxon>Bacillati</taxon>
        <taxon>Bacillota</taxon>
        <taxon>Bacilli</taxon>
        <taxon>Bacillales</taxon>
        <taxon>Paenibacillaceae</taxon>
        <taxon>Paenibacillus</taxon>
    </lineage>
</organism>
<dbReference type="PRINTS" id="PR00334">
    <property type="entry name" value="KININOGEN"/>
</dbReference>
<dbReference type="EMBL" id="JAQAGZ010000023">
    <property type="protein sequence ID" value="MCZ8516346.1"/>
    <property type="molecule type" value="Genomic_DNA"/>
</dbReference>
<dbReference type="RefSeq" id="WP_269884879.1">
    <property type="nucleotide sequence ID" value="NZ_JAQAGZ010000023.1"/>
</dbReference>
<gene>
    <name evidence="4" type="ORF">O9H85_28935</name>
</gene>
<evidence type="ECO:0000313" key="5">
    <source>
        <dbReference type="Proteomes" id="UP001527882"/>
    </source>
</evidence>
<dbReference type="CDD" id="cd03416">
    <property type="entry name" value="CbiX_SirB_N"/>
    <property type="match status" value="1"/>
</dbReference>
<dbReference type="PANTHER" id="PTHR33542">
    <property type="entry name" value="SIROHYDROCHLORIN FERROCHELATASE, CHLOROPLASTIC"/>
    <property type="match status" value="1"/>
</dbReference>
<keyword evidence="1" id="KW-0479">Metal-binding</keyword>
<evidence type="ECO:0000256" key="3">
    <source>
        <dbReference type="SAM" id="MobiDB-lite"/>
    </source>
</evidence>
<feature type="compositionally biased region" description="Basic and acidic residues" evidence="3">
    <location>
        <begin position="280"/>
        <end position="366"/>
    </location>
</feature>
<evidence type="ECO:0000256" key="2">
    <source>
        <dbReference type="ARBA" id="ARBA00023239"/>
    </source>
</evidence>
<feature type="compositionally biased region" description="Basic and acidic residues" evidence="3">
    <location>
        <begin position="375"/>
        <end position="408"/>
    </location>
</feature>
<sequence>MSRLAGLIAGTDAVLFVGHGSREPEGNEEVRVFVRSVAERLSGVPIVETCFLEFEAPSMLTGMDTCVKRGASRVAVVPISLFAAGHVKLHIPAAIDEAKRRYPSVEFVYGGPIGVHELVLDIIASRLAEAGVDTAAELEDTALLIVGRGSSDPDANSDLYKISRLVWERLKVKFVETAFIGITAPLVDEGVERCLRLGARRIVLVPYFLFTGVLMKRMEALLTDYSVRYPDREFALARYFGFHPKLQELLAERAQEALQGEAKMNCGLCQYRLAAMAEHGHSHDHDHGHSHEHDGHGHSHDHHHEHDHVHAHSHEHNHNHVHSHDHDDEHSHAHNEHGPDDEHSHAQNEHGHSHDHDHEHSHDHHHDHVHGHTNGHADGHDHTHENEQCNGHVHSDDRGQDHHQEPDAGKLTAAASEGISAKGGHRP</sequence>
<evidence type="ECO:0000256" key="1">
    <source>
        <dbReference type="ARBA" id="ARBA00022723"/>
    </source>
</evidence>
<dbReference type="Pfam" id="PF01903">
    <property type="entry name" value="CbiX"/>
    <property type="match status" value="2"/>
</dbReference>
<protein>
    <submittedName>
        <fullName evidence="4">Sirohydrochlorin chelatase</fullName>
    </submittedName>
</protein>
<dbReference type="InterPro" id="IPR050963">
    <property type="entry name" value="Sirohydro_Cobaltochel/CbiX"/>
</dbReference>